<dbReference type="GeneID" id="78465440"/>
<reference evidence="3 6" key="2">
    <citation type="submission" date="2024-06" db="EMBL/GenBank/DDBJ databases">
        <title>Soil Sphingobacterium thalpophilum.</title>
        <authorList>
            <person name="Yang J."/>
            <person name="Li J."/>
        </authorList>
    </citation>
    <scope>NUCLEOTIDE SEQUENCE [LARGE SCALE GENOMIC DNA]</scope>
    <source>
        <strain evidence="3 6">22g91tb</strain>
    </source>
</reference>
<dbReference type="KEGG" id="stha:NCTC11429_04876"/>
<evidence type="ECO:0000313" key="5">
    <source>
        <dbReference type="Proteomes" id="UP000308196"/>
    </source>
</evidence>
<dbReference type="EMBL" id="LR590484">
    <property type="protein sequence ID" value="VTR53634.1"/>
    <property type="molecule type" value="Genomic_DNA"/>
</dbReference>
<dbReference type="Proteomes" id="UP001566204">
    <property type="component" value="Unassembled WGS sequence"/>
</dbReference>
<dbReference type="EMBL" id="JBEOQB010000002">
    <property type="protein sequence ID" value="MEZ0451275.1"/>
    <property type="molecule type" value="Genomic_DNA"/>
</dbReference>
<reference evidence="4 5" key="1">
    <citation type="submission" date="2019-05" db="EMBL/GenBank/DDBJ databases">
        <authorList>
            <consortium name="Pathogen Informatics"/>
        </authorList>
    </citation>
    <scope>NUCLEOTIDE SEQUENCE [LARGE SCALE GENOMIC DNA]</scope>
    <source>
        <strain evidence="4 5">NCTC11429</strain>
    </source>
</reference>
<keyword evidence="6" id="KW-1185">Reference proteome</keyword>
<dbReference type="InterPro" id="IPR023393">
    <property type="entry name" value="START-like_dom_sf"/>
</dbReference>
<proteinExistence type="inferred from homology"/>
<evidence type="ECO:0000259" key="2">
    <source>
        <dbReference type="Pfam" id="PF08327"/>
    </source>
</evidence>
<dbReference type="Proteomes" id="UP000308196">
    <property type="component" value="Chromosome"/>
</dbReference>
<dbReference type="SUPFAM" id="SSF55961">
    <property type="entry name" value="Bet v1-like"/>
    <property type="match status" value="1"/>
</dbReference>
<name>A0A4U9W4J2_9SPHI</name>
<accession>A0A4U9W4J2</accession>
<evidence type="ECO:0000313" key="6">
    <source>
        <dbReference type="Proteomes" id="UP001566204"/>
    </source>
</evidence>
<dbReference type="RefSeq" id="WP_051606450.1">
    <property type="nucleotide sequence ID" value="NZ_CP141191.1"/>
</dbReference>
<dbReference type="Gene3D" id="3.30.530.20">
    <property type="match status" value="1"/>
</dbReference>
<evidence type="ECO:0000256" key="1">
    <source>
        <dbReference type="ARBA" id="ARBA00006817"/>
    </source>
</evidence>
<evidence type="ECO:0000313" key="4">
    <source>
        <dbReference type="EMBL" id="VTR53634.1"/>
    </source>
</evidence>
<dbReference type="InterPro" id="IPR013538">
    <property type="entry name" value="ASHA1/2-like_C"/>
</dbReference>
<comment type="similarity">
    <text evidence="1">Belongs to the AHA1 family.</text>
</comment>
<organism evidence="4 5">
    <name type="scientific">Sphingobacterium thalpophilum</name>
    <dbReference type="NCBI Taxonomy" id="259"/>
    <lineage>
        <taxon>Bacteria</taxon>
        <taxon>Pseudomonadati</taxon>
        <taxon>Bacteroidota</taxon>
        <taxon>Sphingobacteriia</taxon>
        <taxon>Sphingobacteriales</taxon>
        <taxon>Sphingobacteriaceae</taxon>
        <taxon>Sphingobacterium</taxon>
    </lineage>
</organism>
<dbReference type="Pfam" id="PF08327">
    <property type="entry name" value="AHSA1"/>
    <property type="match status" value="1"/>
</dbReference>
<evidence type="ECO:0000313" key="3">
    <source>
        <dbReference type="EMBL" id="MEZ0451275.1"/>
    </source>
</evidence>
<gene>
    <name evidence="3" type="ORF">ABTW24_06690</name>
    <name evidence="4" type="ORF">NCTC11429_04876</name>
</gene>
<dbReference type="AlphaFoldDB" id="A0A4U9W4J2"/>
<sequence>MEEVNLSTKKLVSVVLVERPIEEVWGHWGKPESIRQWNIPFDDWHCPLVINDLTEGGLFDFRMEQRNNHEGFNYRGIYHRIIPLECIESTGNGRNCIVEFQAIDDNTIVRETFEPDTMVPFDLQQAFTDAVLMNFKKFVEKTQLSLGADQY</sequence>
<feature type="domain" description="Activator of Hsp90 ATPase homologue 1/2-like C-terminal" evidence="2">
    <location>
        <begin position="20"/>
        <end position="113"/>
    </location>
</feature>
<dbReference type="STRING" id="1123265.GCA_000686625_00213"/>
<protein>
    <submittedName>
        <fullName evidence="4">Activator of Hsp90 ATPase homolog 1-like protein</fullName>
    </submittedName>
    <submittedName>
        <fullName evidence="3">SRPBCC domain-containing protein</fullName>
    </submittedName>
</protein>